<organism evidence="9 10">
    <name type="scientific">Sediminibacillus halophilus</name>
    <dbReference type="NCBI Taxonomy" id="482461"/>
    <lineage>
        <taxon>Bacteria</taxon>
        <taxon>Bacillati</taxon>
        <taxon>Bacillota</taxon>
        <taxon>Bacilli</taxon>
        <taxon>Bacillales</taxon>
        <taxon>Bacillaceae</taxon>
        <taxon>Sediminibacillus</taxon>
    </lineage>
</organism>
<evidence type="ECO:0000313" key="10">
    <source>
        <dbReference type="Proteomes" id="UP000182347"/>
    </source>
</evidence>
<dbReference type="AlphaFoldDB" id="A0A1G9UAR2"/>
<feature type="domain" description="Glycoside hydrolase family 29 N-terminal" evidence="8">
    <location>
        <begin position="9"/>
        <end position="327"/>
    </location>
</feature>
<evidence type="ECO:0000256" key="2">
    <source>
        <dbReference type="ARBA" id="ARBA00007951"/>
    </source>
</evidence>
<evidence type="ECO:0000313" key="9">
    <source>
        <dbReference type="EMBL" id="SDM56922.1"/>
    </source>
</evidence>
<dbReference type="Gene3D" id="3.20.20.80">
    <property type="entry name" value="Glycosidases"/>
    <property type="match status" value="1"/>
</dbReference>
<gene>
    <name evidence="9" type="ORF">SAMN05216244_2938</name>
</gene>
<dbReference type="InterPro" id="IPR057739">
    <property type="entry name" value="Glyco_hydro_29_N"/>
</dbReference>
<feature type="site" description="May be important for catalysis" evidence="7">
    <location>
        <position position="260"/>
    </location>
</feature>
<dbReference type="EMBL" id="FNHF01000003">
    <property type="protein sequence ID" value="SDM56922.1"/>
    <property type="molecule type" value="Genomic_DNA"/>
</dbReference>
<name>A0A1G9UAR2_9BACI</name>
<evidence type="ECO:0000256" key="5">
    <source>
        <dbReference type="ARBA" id="ARBA00022801"/>
    </source>
</evidence>
<dbReference type="Pfam" id="PF01120">
    <property type="entry name" value="Alpha_L_fucos"/>
    <property type="match status" value="1"/>
</dbReference>
<comment type="similarity">
    <text evidence="2">Belongs to the glycosyl hydrolase 29 family.</text>
</comment>
<keyword evidence="4" id="KW-0732">Signal</keyword>
<evidence type="ECO:0000256" key="3">
    <source>
        <dbReference type="ARBA" id="ARBA00012662"/>
    </source>
</evidence>
<dbReference type="GO" id="GO:0004560">
    <property type="term" value="F:alpha-L-fucosidase activity"/>
    <property type="evidence" value="ECO:0007669"/>
    <property type="project" value="InterPro"/>
</dbReference>
<dbReference type="PRINTS" id="PR00741">
    <property type="entry name" value="GLHYDRLASE29"/>
</dbReference>
<dbReference type="OrthoDB" id="107551at2"/>
<accession>A0A1G9UAR2</accession>
<evidence type="ECO:0000259" key="8">
    <source>
        <dbReference type="Pfam" id="PF01120"/>
    </source>
</evidence>
<dbReference type="PANTHER" id="PTHR10030:SF37">
    <property type="entry name" value="ALPHA-L-FUCOSIDASE-RELATED"/>
    <property type="match status" value="1"/>
</dbReference>
<evidence type="ECO:0000256" key="4">
    <source>
        <dbReference type="ARBA" id="ARBA00022729"/>
    </source>
</evidence>
<keyword evidence="6" id="KW-0326">Glycosidase</keyword>
<dbReference type="STRING" id="482461.SAMN05216244_2938"/>
<dbReference type="InterPro" id="IPR017853">
    <property type="entry name" value="GH"/>
</dbReference>
<proteinExistence type="inferred from homology"/>
<dbReference type="PANTHER" id="PTHR10030">
    <property type="entry name" value="ALPHA-L-FUCOSIDASE"/>
    <property type="match status" value="1"/>
</dbReference>
<evidence type="ECO:0000256" key="7">
    <source>
        <dbReference type="PIRSR" id="PIRSR001092-1"/>
    </source>
</evidence>
<protein>
    <recommendedName>
        <fullName evidence="3">alpha-L-fucosidase</fullName>
        <ecNumber evidence="3">3.2.1.51</ecNumber>
    </recommendedName>
</protein>
<dbReference type="RefSeq" id="WP_074600004.1">
    <property type="nucleotide sequence ID" value="NZ_FNHF01000003.1"/>
</dbReference>
<dbReference type="InterPro" id="IPR000933">
    <property type="entry name" value="Glyco_hydro_29"/>
</dbReference>
<reference evidence="10" key="1">
    <citation type="submission" date="2016-10" db="EMBL/GenBank/DDBJ databases">
        <authorList>
            <person name="Varghese N."/>
            <person name="Submissions S."/>
        </authorList>
    </citation>
    <scope>NUCLEOTIDE SEQUENCE [LARGE SCALE GENOMIC DNA]</scope>
    <source>
        <strain evidence="10">CGMCC 1.6199</strain>
    </source>
</reference>
<evidence type="ECO:0000256" key="6">
    <source>
        <dbReference type="ARBA" id="ARBA00023295"/>
    </source>
</evidence>
<dbReference type="Proteomes" id="UP000182347">
    <property type="component" value="Unassembled WGS sequence"/>
</dbReference>
<dbReference type="SUPFAM" id="SSF51445">
    <property type="entry name" value="(Trans)glycosidases"/>
    <property type="match status" value="1"/>
</dbReference>
<evidence type="ECO:0000256" key="1">
    <source>
        <dbReference type="ARBA" id="ARBA00004071"/>
    </source>
</evidence>
<dbReference type="GO" id="GO:0006004">
    <property type="term" value="P:fucose metabolic process"/>
    <property type="evidence" value="ECO:0007669"/>
    <property type="project" value="InterPro"/>
</dbReference>
<dbReference type="GO" id="GO:0016139">
    <property type="term" value="P:glycoside catabolic process"/>
    <property type="evidence" value="ECO:0007669"/>
    <property type="project" value="TreeGrafter"/>
</dbReference>
<sequence length="432" mass="51144">MTETFDWPEKYGTPSWFQHDRFGMFIHWGLYSIMAKDEWIMTQEQIPKRDYEAYLSHFKADLFNPDAIVKKAKQSGMKYIVITTKHHEGFALWDSKYTDYKITNTPYGKDAIREFVDACRNEGMKIGFYHSLIDWHHEHFTIDGLHPQRDDEQVKEEERDMSIYQEYLHNQVEELVTNYGKIDYFWFDFSYEDRDWGWAKGKGPADWKAEELENLILKHQPHMIFNNRLGLDRGVYTPEQYQPTDLLYTEDGKKRIWEACQTFNERWSYNPNNLHRKSSDMILKLLIDTVSKDGNLLMNFGPTARGCFDSHTEEVLDDLAEWMTYNEDSILGAGSSNIYCPRDCRLTQKGNRVFIHIFSWPFRTIHLKDLPKKVKYARFLHDHSEMPITEPAPSDVFHHDKPVVAENETVLELPVIKPDQIVPVIEIEFKDS</sequence>
<dbReference type="PIRSF" id="PIRSF001092">
    <property type="entry name" value="Alpha-L-fucosidase"/>
    <property type="match status" value="1"/>
</dbReference>
<dbReference type="EC" id="3.2.1.51" evidence="3"/>
<dbReference type="SMART" id="SM00812">
    <property type="entry name" value="Alpha_L_fucos"/>
    <property type="match status" value="1"/>
</dbReference>
<dbReference type="GO" id="GO:0005764">
    <property type="term" value="C:lysosome"/>
    <property type="evidence" value="ECO:0007669"/>
    <property type="project" value="TreeGrafter"/>
</dbReference>
<dbReference type="InterPro" id="IPR016286">
    <property type="entry name" value="FUC_metazoa-typ"/>
</dbReference>
<keyword evidence="10" id="KW-1185">Reference proteome</keyword>
<keyword evidence="5" id="KW-0378">Hydrolase</keyword>
<comment type="function">
    <text evidence="1">Alpha-L-fucosidase is responsible for hydrolyzing the alpha-1,6-linked fucose joined to the reducing-end N-acetylglucosamine of the carbohydrate moieties of glycoproteins.</text>
</comment>